<name>A0A6J7PD90_9ZZZZ</name>
<sequence length="108" mass="11801">MELSNHPGVWVRAQDGTQAVVGVLNSGHPITHGLVHCILERSTPRDCRCDLGTQQAHTKHVEFLACNVYLAHIDEAFHVHQCSRRRSGHTVLACSGFCNESGLAHPLG</sequence>
<reference evidence="1" key="1">
    <citation type="submission" date="2020-05" db="EMBL/GenBank/DDBJ databases">
        <authorList>
            <person name="Chiriac C."/>
            <person name="Salcher M."/>
            <person name="Ghai R."/>
            <person name="Kavagutti S V."/>
        </authorList>
    </citation>
    <scope>NUCLEOTIDE SEQUENCE</scope>
</reference>
<dbReference type="EMBL" id="CAFBOG010000357">
    <property type="protein sequence ID" value="CAB5003356.1"/>
    <property type="molecule type" value="Genomic_DNA"/>
</dbReference>
<dbReference type="AlphaFoldDB" id="A0A6J7PD90"/>
<protein>
    <submittedName>
        <fullName evidence="1">Unannotated protein</fullName>
    </submittedName>
</protein>
<organism evidence="1">
    <name type="scientific">freshwater metagenome</name>
    <dbReference type="NCBI Taxonomy" id="449393"/>
    <lineage>
        <taxon>unclassified sequences</taxon>
        <taxon>metagenomes</taxon>
        <taxon>ecological metagenomes</taxon>
    </lineage>
</organism>
<accession>A0A6J7PD90</accession>
<proteinExistence type="predicted"/>
<gene>
    <name evidence="1" type="ORF">UFOPK3914_02288</name>
</gene>
<evidence type="ECO:0000313" key="1">
    <source>
        <dbReference type="EMBL" id="CAB5003356.1"/>
    </source>
</evidence>